<evidence type="ECO:0000313" key="1">
    <source>
        <dbReference type="EMBL" id="MFC3457338.1"/>
    </source>
</evidence>
<reference evidence="2" key="1">
    <citation type="journal article" date="2019" name="Int. J. Syst. Evol. Microbiol.">
        <title>The Global Catalogue of Microorganisms (GCM) 10K type strain sequencing project: providing services to taxonomists for standard genome sequencing and annotation.</title>
        <authorList>
            <consortium name="The Broad Institute Genomics Platform"/>
            <consortium name="The Broad Institute Genome Sequencing Center for Infectious Disease"/>
            <person name="Wu L."/>
            <person name="Ma J."/>
        </authorList>
    </citation>
    <scope>NUCLEOTIDE SEQUENCE [LARGE SCALE GENOMIC DNA]</scope>
    <source>
        <strain evidence="2">CCM 7480</strain>
    </source>
</reference>
<keyword evidence="2" id="KW-1185">Reference proteome</keyword>
<dbReference type="RefSeq" id="WP_379733582.1">
    <property type="nucleotide sequence ID" value="NZ_JBHRVV010000001.1"/>
</dbReference>
<proteinExistence type="predicted"/>
<accession>A0ABV7PH56</accession>
<protein>
    <submittedName>
        <fullName evidence="1">Uncharacterized protein</fullName>
    </submittedName>
</protein>
<dbReference type="Proteomes" id="UP001595665">
    <property type="component" value="Unassembled WGS sequence"/>
</dbReference>
<evidence type="ECO:0000313" key="2">
    <source>
        <dbReference type="Proteomes" id="UP001595665"/>
    </source>
</evidence>
<dbReference type="EMBL" id="JBHRVV010000001">
    <property type="protein sequence ID" value="MFC3457338.1"/>
    <property type="molecule type" value="Genomic_DNA"/>
</dbReference>
<organism evidence="1 2">
    <name type="scientific">Massilia haematophila</name>
    <dbReference type="NCBI Taxonomy" id="457923"/>
    <lineage>
        <taxon>Bacteria</taxon>
        <taxon>Pseudomonadati</taxon>
        <taxon>Pseudomonadota</taxon>
        <taxon>Betaproteobacteria</taxon>
        <taxon>Burkholderiales</taxon>
        <taxon>Oxalobacteraceae</taxon>
        <taxon>Telluria group</taxon>
        <taxon>Massilia</taxon>
    </lineage>
</organism>
<sequence>MAWIAQLFVPRRRKNRRELADRAAEVVQHVLFDVGVDRFLNGTLLVDRRYRVRFFSGNVPGGGALAAVPVAVLARARTLRAHAAQLPLSAGLPQGVVAPLVEELMAALLAQSALLRALPERRYRIAERRAAASK</sequence>
<name>A0ABV7PH56_9BURK</name>
<gene>
    <name evidence="1" type="ORF">ACFOPH_03635</name>
</gene>
<comment type="caution">
    <text evidence="1">The sequence shown here is derived from an EMBL/GenBank/DDBJ whole genome shotgun (WGS) entry which is preliminary data.</text>
</comment>